<dbReference type="GO" id="GO:0009378">
    <property type="term" value="F:four-way junction helicase activity"/>
    <property type="evidence" value="ECO:0007669"/>
    <property type="project" value="TreeGrafter"/>
</dbReference>
<dbReference type="Gene3D" id="3.40.50.300">
    <property type="entry name" value="P-loop containing nucleotide triphosphate hydrolases"/>
    <property type="match status" value="2"/>
</dbReference>
<dbReference type="Pfam" id="PF00270">
    <property type="entry name" value="DEAD"/>
    <property type="match status" value="1"/>
</dbReference>
<dbReference type="InterPro" id="IPR027417">
    <property type="entry name" value="P-loop_NTPase"/>
</dbReference>
<keyword evidence="3" id="KW-0067">ATP-binding</keyword>
<comment type="similarity">
    <text evidence="1">Belongs to the helicase family. RecQ subfamily.</text>
</comment>
<dbReference type="GO" id="GO:0000724">
    <property type="term" value="P:double-strand break repair via homologous recombination"/>
    <property type="evidence" value="ECO:0007669"/>
    <property type="project" value="TreeGrafter"/>
</dbReference>
<dbReference type="PROSITE" id="PS51194">
    <property type="entry name" value="HELICASE_CTER"/>
    <property type="match status" value="1"/>
</dbReference>
<dbReference type="GO" id="GO:0005524">
    <property type="term" value="F:ATP binding"/>
    <property type="evidence" value="ECO:0007669"/>
    <property type="project" value="UniProtKB-KW"/>
</dbReference>
<keyword evidence="5" id="KW-0413">Isomerase</keyword>
<keyword evidence="10" id="KW-0347">Helicase</keyword>
<evidence type="ECO:0000256" key="6">
    <source>
        <dbReference type="ARBA" id="ARBA00034617"/>
    </source>
</evidence>
<dbReference type="EMBL" id="CP063065">
    <property type="protein sequence ID" value="QOQ80059.1"/>
    <property type="molecule type" value="Genomic_DNA"/>
</dbReference>
<reference evidence="10 11" key="1">
    <citation type="submission" date="2020-10" db="EMBL/GenBank/DDBJ databases">
        <title>Plasmid carrying two tetracycline resistance determinant.</title>
        <authorList>
            <person name="Yang Q."/>
        </authorList>
    </citation>
    <scope>NUCLEOTIDE SEQUENCE [LARGE SCALE GENOMIC DNA]</scope>
    <source>
        <strain evidence="10 11">T43</strain>
    </source>
</reference>
<dbReference type="EC" id="5.6.2.4" evidence="7"/>
<dbReference type="PANTHER" id="PTHR13710:SF105">
    <property type="entry name" value="ATP-DEPENDENT DNA HELICASE Q1"/>
    <property type="match status" value="1"/>
</dbReference>
<dbReference type="SUPFAM" id="SSF52540">
    <property type="entry name" value="P-loop containing nucleoside triphosphate hydrolases"/>
    <property type="match status" value="1"/>
</dbReference>
<dbReference type="PROSITE" id="PS51192">
    <property type="entry name" value="HELICASE_ATP_BIND_1"/>
    <property type="match status" value="1"/>
</dbReference>
<dbReference type="SMART" id="SM00490">
    <property type="entry name" value="HELICc"/>
    <property type="match status" value="1"/>
</dbReference>
<dbReference type="Proteomes" id="UP000595091">
    <property type="component" value="Chromosome"/>
</dbReference>
<evidence type="ECO:0000256" key="1">
    <source>
        <dbReference type="ARBA" id="ARBA00005446"/>
    </source>
</evidence>
<dbReference type="CDD" id="cd17920">
    <property type="entry name" value="DEXHc_RecQ"/>
    <property type="match status" value="1"/>
</dbReference>
<evidence type="ECO:0000256" key="7">
    <source>
        <dbReference type="ARBA" id="ARBA00034808"/>
    </source>
</evidence>
<evidence type="ECO:0000259" key="8">
    <source>
        <dbReference type="PROSITE" id="PS51192"/>
    </source>
</evidence>
<protein>
    <recommendedName>
        <fullName evidence="7">DNA 3'-5' helicase</fullName>
        <ecNumber evidence="7">5.6.2.4</ecNumber>
    </recommendedName>
</protein>
<organism evidence="10 11">
    <name type="scientific">Aerococcus urinaeequi</name>
    <dbReference type="NCBI Taxonomy" id="51665"/>
    <lineage>
        <taxon>Bacteria</taxon>
        <taxon>Bacillati</taxon>
        <taxon>Bacillota</taxon>
        <taxon>Bacilli</taxon>
        <taxon>Lactobacillales</taxon>
        <taxon>Aerococcaceae</taxon>
        <taxon>Aerococcus</taxon>
    </lineage>
</organism>
<evidence type="ECO:0000313" key="10">
    <source>
        <dbReference type="EMBL" id="QOQ80059.1"/>
    </source>
</evidence>
<evidence type="ECO:0000256" key="5">
    <source>
        <dbReference type="ARBA" id="ARBA00023235"/>
    </source>
</evidence>
<feature type="domain" description="Helicase C-terminal" evidence="9">
    <location>
        <begin position="277"/>
        <end position="434"/>
    </location>
</feature>
<dbReference type="GO" id="GO:0043138">
    <property type="term" value="F:3'-5' DNA helicase activity"/>
    <property type="evidence" value="ECO:0007669"/>
    <property type="project" value="UniProtKB-EC"/>
</dbReference>
<evidence type="ECO:0000256" key="4">
    <source>
        <dbReference type="ARBA" id="ARBA00023125"/>
    </source>
</evidence>
<evidence type="ECO:0000256" key="2">
    <source>
        <dbReference type="ARBA" id="ARBA00022741"/>
    </source>
</evidence>
<dbReference type="Pfam" id="PF00271">
    <property type="entry name" value="Helicase_C"/>
    <property type="match status" value="1"/>
</dbReference>
<dbReference type="InterPro" id="IPR001650">
    <property type="entry name" value="Helicase_C-like"/>
</dbReference>
<gene>
    <name evidence="10" type="ORF">IMX20_06255</name>
</gene>
<evidence type="ECO:0000313" key="11">
    <source>
        <dbReference type="Proteomes" id="UP000595091"/>
    </source>
</evidence>
<dbReference type="AlphaFoldDB" id="A0A7M1KYM7"/>
<proteinExistence type="inferred from homology"/>
<dbReference type="GO" id="GO:0003677">
    <property type="term" value="F:DNA binding"/>
    <property type="evidence" value="ECO:0007669"/>
    <property type="project" value="UniProtKB-KW"/>
</dbReference>
<evidence type="ECO:0000259" key="9">
    <source>
        <dbReference type="PROSITE" id="PS51194"/>
    </source>
</evidence>
<accession>A0A7M1KYM7</accession>
<dbReference type="GO" id="GO:0005737">
    <property type="term" value="C:cytoplasm"/>
    <property type="evidence" value="ECO:0007669"/>
    <property type="project" value="TreeGrafter"/>
</dbReference>
<dbReference type="SMART" id="SM00487">
    <property type="entry name" value="DEXDc"/>
    <property type="match status" value="1"/>
</dbReference>
<name>A0A7M1KYM7_9LACT</name>
<dbReference type="PANTHER" id="PTHR13710">
    <property type="entry name" value="DNA HELICASE RECQ FAMILY MEMBER"/>
    <property type="match status" value="1"/>
</dbReference>
<keyword evidence="10" id="KW-0378">Hydrolase</keyword>
<feature type="domain" description="Helicase ATP-binding" evidence="8">
    <location>
        <begin position="60"/>
        <end position="240"/>
    </location>
</feature>
<dbReference type="InterPro" id="IPR014001">
    <property type="entry name" value="Helicase_ATP-bd"/>
</dbReference>
<evidence type="ECO:0000256" key="3">
    <source>
        <dbReference type="ARBA" id="ARBA00022840"/>
    </source>
</evidence>
<comment type="catalytic activity">
    <reaction evidence="6">
        <text>Couples ATP hydrolysis with the unwinding of duplex DNA by translocating in the 3'-5' direction.</text>
        <dbReference type="EC" id="5.6.2.4"/>
    </reaction>
</comment>
<dbReference type="InterPro" id="IPR011545">
    <property type="entry name" value="DEAD/DEAH_box_helicase_dom"/>
</dbReference>
<keyword evidence="4" id="KW-0238">DNA-binding</keyword>
<dbReference type="GO" id="GO:0005694">
    <property type="term" value="C:chromosome"/>
    <property type="evidence" value="ECO:0007669"/>
    <property type="project" value="TreeGrafter"/>
</dbReference>
<sequence length="842" mass="98542">MNKRKIERLEEYKQVLKKYWGYSEFRDLRMYKNIEDRSKEFVSLSQAQIINDLVEQTEIALEDRNPRDIYITSSTGSGKSLMFQLPALYLAEKYPDINPLTIVISPLIGLMNDQVEGLENKSIDTARTIHSNMTIYEREKVIQEIQDGTVDIIYMSTETLQNRSDIKMLIGERKIGLFIVDEAHIVTTWGKSFRADYWYMGVYLQKLRKEHHFPIATFTATAIYGGIEDMYEETRDSLNMVNPIKYFGYVKRDNIEMRVDNLDNSGKYSYKTANREYIAAKYKILERRLEGFISKNQKTLIYFPTVRLLNGFYNYLRSNQSELLDLTGRYFGPLEKEEKNAAYESFKSGTKPVILATKAFGMGIDIPDISNVYHFAPTGNVIDYVQEIGRAARDLPKGRAYFDFLQADFSHIKRLHGMNRISVPQIVEVMRKIKELYIEKGSRNLTVSADDFQYIVQNNEEDDVDNKIKIILLMIEKDFEKKNGYSPFVARPKQLFGNELVFMNDEKIQLFKRGGLGPYLKKVEDLSESQYTSVYELKLKDLWEKEYKKYSFPQFKFYVFSKNTEEKLKHASLFKELVFATGVSVESSLPSNQVKSQFNTYLNAFEEFLRGYVVSEKYFDEDILGEYLNKRFKLNDIFKAKGIATSFINTMLQFQSFSSSKILKERVRTRTNSYTPNPQYMSFFEEIKASYNNVFNLRLNTGINGEEGYRFYRFRKTSNKSNSKSADRFERELLVLGLLETTGLLTYDIVSGNNPQIYIRINSVSPIESVLNNPSRYRNSLLDDVNRKHKISVEMMTYLFKLPKRGNSNKEKIQNYTKDFWNYIEDYFLGVIPSEVSEKLYR</sequence>
<keyword evidence="2" id="KW-0547">Nucleotide-binding</keyword>